<dbReference type="PROSITE" id="PS00657">
    <property type="entry name" value="FORK_HEAD_1"/>
    <property type="match status" value="1"/>
</dbReference>
<organism evidence="6">
    <name type="scientific">Oppiella nova</name>
    <dbReference type="NCBI Taxonomy" id="334625"/>
    <lineage>
        <taxon>Eukaryota</taxon>
        <taxon>Metazoa</taxon>
        <taxon>Ecdysozoa</taxon>
        <taxon>Arthropoda</taxon>
        <taxon>Chelicerata</taxon>
        <taxon>Arachnida</taxon>
        <taxon>Acari</taxon>
        <taxon>Acariformes</taxon>
        <taxon>Sarcoptiformes</taxon>
        <taxon>Oribatida</taxon>
        <taxon>Brachypylina</taxon>
        <taxon>Oppioidea</taxon>
        <taxon>Oppiidae</taxon>
        <taxon>Oppiella</taxon>
    </lineage>
</organism>
<dbReference type="OrthoDB" id="5954824at2759"/>
<gene>
    <name evidence="6" type="ORF">ONB1V03_LOCUS2204</name>
</gene>
<feature type="region of interest" description="Disordered" evidence="4">
    <location>
        <begin position="146"/>
        <end position="176"/>
    </location>
</feature>
<dbReference type="AlphaFoldDB" id="A0A7R9QBM3"/>
<feature type="domain" description="Fork-head" evidence="5">
    <location>
        <begin position="59"/>
        <end position="153"/>
    </location>
</feature>
<evidence type="ECO:0000256" key="2">
    <source>
        <dbReference type="ARBA" id="ARBA00023242"/>
    </source>
</evidence>
<dbReference type="InterPro" id="IPR050211">
    <property type="entry name" value="FOX_domain-containing"/>
</dbReference>
<reference evidence="6" key="1">
    <citation type="submission" date="2020-11" db="EMBL/GenBank/DDBJ databases">
        <authorList>
            <person name="Tran Van P."/>
        </authorList>
    </citation>
    <scope>NUCLEOTIDE SEQUENCE</scope>
</reference>
<keyword evidence="7" id="KW-1185">Reference proteome</keyword>
<dbReference type="EMBL" id="CAJPVJ010000479">
    <property type="protein sequence ID" value="CAG2162612.1"/>
    <property type="molecule type" value="Genomic_DNA"/>
</dbReference>
<dbReference type="InterPro" id="IPR001766">
    <property type="entry name" value="Fork_head_dom"/>
</dbReference>
<dbReference type="InterPro" id="IPR036390">
    <property type="entry name" value="WH_DNA-bd_sf"/>
</dbReference>
<sequence>MANTFINTPLEVRLNGYPTHTGPARHTPSIYAGAGLDLVDAIHHHHHYHPHHHPHHHQKPPYSYIALIAQAIRSTPDQKITLSGIYKYIMDNFPYYHDNKQGWQNSIRHNLSLNDCFVKVAREKGRPGKGNYWTLDPNCEEMFENGNFRRRKRRSRSSTSVSTNGTRGRDTGALDGKRKRRYDELIDEDEDDDEEVEDRDVPIDAKRVRFVDDSLNNHNTDESSDTTGADITATKLHKQSLTPRGVAFSIDRIISSTGAAPDGHKSIDSGYESLLYDSKQNNSLDLYSNQSLMNQSSLASANSPLYNELSLRLSGLTTAGQAVSRYPFNGYPHHRLDANPLLVNSPVPTTGPHQSTGRSNAGYNFVNYYPTVWADMDPLLPFVFVSPSR</sequence>
<dbReference type="Pfam" id="PF00250">
    <property type="entry name" value="Forkhead"/>
    <property type="match status" value="1"/>
</dbReference>
<dbReference type="EMBL" id="OC915304">
    <property type="protein sequence ID" value="CAD7639791.1"/>
    <property type="molecule type" value="Genomic_DNA"/>
</dbReference>
<evidence type="ECO:0000313" key="6">
    <source>
        <dbReference type="EMBL" id="CAD7639791.1"/>
    </source>
</evidence>
<feature type="compositionally biased region" description="Low complexity" evidence="4">
    <location>
        <begin position="157"/>
        <end position="166"/>
    </location>
</feature>
<dbReference type="InterPro" id="IPR030456">
    <property type="entry name" value="TF_fork_head_CS_2"/>
</dbReference>
<proteinExistence type="predicted"/>
<dbReference type="PANTHER" id="PTHR11829">
    <property type="entry name" value="FORKHEAD BOX PROTEIN"/>
    <property type="match status" value="1"/>
</dbReference>
<dbReference type="SMART" id="SM00339">
    <property type="entry name" value="FH"/>
    <property type="match status" value="1"/>
</dbReference>
<comment type="subcellular location">
    <subcellularLocation>
        <location evidence="3">Nucleus</location>
    </subcellularLocation>
</comment>
<dbReference type="GO" id="GO:0030154">
    <property type="term" value="P:cell differentiation"/>
    <property type="evidence" value="ECO:0007669"/>
    <property type="project" value="TreeGrafter"/>
</dbReference>
<evidence type="ECO:0000256" key="1">
    <source>
        <dbReference type="ARBA" id="ARBA00023125"/>
    </source>
</evidence>
<feature type="DNA-binding region" description="Fork-head" evidence="3">
    <location>
        <begin position="59"/>
        <end position="153"/>
    </location>
</feature>
<dbReference type="SUPFAM" id="SSF46785">
    <property type="entry name" value="Winged helix' DNA-binding domain"/>
    <property type="match status" value="1"/>
</dbReference>
<keyword evidence="1 3" id="KW-0238">DNA-binding</keyword>
<dbReference type="PROSITE" id="PS50039">
    <property type="entry name" value="FORK_HEAD_3"/>
    <property type="match status" value="1"/>
</dbReference>
<dbReference type="InterPro" id="IPR047514">
    <property type="entry name" value="FH_FOXL1"/>
</dbReference>
<dbReference type="PANTHER" id="PTHR11829:SF388">
    <property type="entry name" value="FORK HEAD DOMAIN-CONTAINING PROTEIN L1-RELATED"/>
    <property type="match status" value="1"/>
</dbReference>
<evidence type="ECO:0000259" key="5">
    <source>
        <dbReference type="PROSITE" id="PS50039"/>
    </source>
</evidence>
<dbReference type="Gene3D" id="1.10.10.10">
    <property type="entry name" value="Winged helix-like DNA-binding domain superfamily/Winged helix DNA-binding domain"/>
    <property type="match status" value="1"/>
</dbReference>
<feature type="compositionally biased region" description="Basic and acidic residues" evidence="4">
    <location>
        <begin position="167"/>
        <end position="176"/>
    </location>
</feature>
<evidence type="ECO:0000256" key="4">
    <source>
        <dbReference type="SAM" id="MobiDB-lite"/>
    </source>
</evidence>
<dbReference type="GO" id="GO:0000981">
    <property type="term" value="F:DNA-binding transcription factor activity, RNA polymerase II-specific"/>
    <property type="evidence" value="ECO:0007669"/>
    <property type="project" value="TreeGrafter"/>
</dbReference>
<evidence type="ECO:0000313" key="7">
    <source>
        <dbReference type="Proteomes" id="UP000728032"/>
    </source>
</evidence>
<dbReference type="GO" id="GO:0005634">
    <property type="term" value="C:nucleus"/>
    <property type="evidence" value="ECO:0007669"/>
    <property type="project" value="UniProtKB-SubCell"/>
</dbReference>
<dbReference type="InterPro" id="IPR018122">
    <property type="entry name" value="TF_fork_head_CS_1"/>
</dbReference>
<dbReference type="InterPro" id="IPR036388">
    <property type="entry name" value="WH-like_DNA-bd_sf"/>
</dbReference>
<dbReference type="FunFam" id="1.10.10.10:FF:001472">
    <property type="entry name" value="Forkhead domain protein 1"/>
    <property type="match status" value="1"/>
</dbReference>
<dbReference type="PROSITE" id="PS00658">
    <property type="entry name" value="FORK_HEAD_2"/>
    <property type="match status" value="1"/>
</dbReference>
<dbReference type="Proteomes" id="UP000728032">
    <property type="component" value="Unassembled WGS sequence"/>
</dbReference>
<dbReference type="GO" id="GO:0009653">
    <property type="term" value="P:anatomical structure morphogenesis"/>
    <property type="evidence" value="ECO:0007669"/>
    <property type="project" value="TreeGrafter"/>
</dbReference>
<keyword evidence="2 3" id="KW-0539">Nucleus</keyword>
<dbReference type="GO" id="GO:0000978">
    <property type="term" value="F:RNA polymerase II cis-regulatory region sequence-specific DNA binding"/>
    <property type="evidence" value="ECO:0007669"/>
    <property type="project" value="TreeGrafter"/>
</dbReference>
<evidence type="ECO:0000256" key="3">
    <source>
        <dbReference type="PROSITE-ProRule" id="PRU00089"/>
    </source>
</evidence>
<dbReference type="PRINTS" id="PR00053">
    <property type="entry name" value="FORKHEAD"/>
</dbReference>
<dbReference type="CDD" id="cd20027">
    <property type="entry name" value="FH_FOXL1"/>
    <property type="match status" value="1"/>
</dbReference>
<name>A0A7R9QBM3_9ACAR</name>
<accession>A0A7R9QBM3</accession>
<protein>
    <recommendedName>
        <fullName evidence="5">Fork-head domain-containing protein</fullName>
    </recommendedName>
</protein>